<dbReference type="EMBL" id="WOCE01000010">
    <property type="protein sequence ID" value="KAE9605871.1"/>
    <property type="molecule type" value="Genomic_DNA"/>
</dbReference>
<feature type="compositionally biased region" description="Basic and acidic residues" evidence="1">
    <location>
        <begin position="53"/>
        <end position="75"/>
    </location>
</feature>
<evidence type="ECO:0000256" key="1">
    <source>
        <dbReference type="SAM" id="MobiDB-lite"/>
    </source>
</evidence>
<dbReference type="AlphaFoldDB" id="A0A6A4PWF2"/>
<accession>A0A6A4PWF2</accession>
<evidence type="ECO:0000313" key="3">
    <source>
        <dbReference type="Proteomes" id="UP000447434"/>
    </source>
</evidence>
<gene>
    <name evidence="2" type="ORF">Lalb_Chr10g0101901</name>
</gene>
<reference evidence="3" key="1">
    <citation type="journal article" date="2020" name="Nat. Commun.">
        <title>Genome sequence of the cluster root forming white lupin.</title>
        <authorList>
            <person name="Hufnagel B."/>
            <person name="Marques A."/>
            <person name="Soriano A."/>
            <person name="Marques L."/>
            <person name="Divol F."/>
            <person name="Doumas P."/>
            <person name="Sallet E."/>
            <person name="Mancinotti D."/>
            <person name="Carrere S."/>
            <person name="Marande W."/>
            <person name="Arribat S."/>
            <person name="Keller J."/>
            <person name="Huneau C."/>
            <person name="Blein T."/>
            <person name="Aime D."/>
            <person name="Laguerre M."/>
            <person name="Taylor J."/>
            <person name="Schubert V."/>
            <person name="Nelson M."/>
            <person name="Geu-Flores F."/>
            <person name="Crespi M."/>
            <person name="Gallardo-Guerrero K."/>
            <person name="Delaux P.-M."/>
            <person name="Salse J."/>
            <person name="Berges H."/>
            <person name="Guyot R."/>
            <person name="Gouzy J."/>
            <person name="Peret B."/>
        </authorList>
    </citation>
    <scope>NUCLEOTIDE SEQUENCE [LARGE SCALE GENOMIC DNA]</scope>
    <source>
        <strain evidence="3">cv. Amiga</strain>
    </source>
</reference>
<feature type="region of interest" description="Disordered" evidence="1">
    <location>
        <begin position="50"/>
        <end position="75"/>
    </location>
</feature>
<comment type="caution">
    <text evidence="2">The sequence shown here is derived from an EMBL/GenBank/DDBJ whole genome shotgun (WGS) entry which is preliminary data.</text>
</comment>
<dbReference type="Proteomes" id="UP000447434">
    <property type="component" value="Chromosome 10"/>
</dbReference>
<proteinExistence type="predicted"/>
<sequence>MLMRGCSCVSCSDDSLLDNDALLSNDIEDATIIGGDGKYSSHVVVLVGCGGGEESRRDGGDDSPGENRRGEFENG</sequence>
<evidence type="ECO:0000313" key="2">
    <source>
        <dbReference type="EMBL" id="KAE9605871.1"/>
    </source>
</evidence>
<name>A0A6A4PWF2_LUPAL</name>
<keyword evidence="3" id="KW-1185">Reference proteome</keyword>
<protein>
    <submittedName>
        <fullName evidence="2">Uncharacterized protein</fullName>
    </submittedName>
</protein>
<organism evidence="2 3">
    <name type="scientific">Lupinus albus</name>
    <name type="common">White lupine</name>
    <name type="synonym">Lupinus termis</name>
    <dbReference type="NCBI Taxonomy" id="3870"/>
    <lineage>
        <taxon>Eukaryota</taxon>
        <taxon>Viridiplantae</taxon>
        <taxon>Streptophyta</taxon>
        <taxon>Embryophyta</taxon>
        <taxon>Tracheophyta</taxon>
        <taxon>Spermatophyta</taxon>
        <taxon>Magnoliopsida</taxon>
        <taxon>eudicotyledons</taxon>
        <taxon>Gunneridae</taxon>
        <taxon>Pentapetalae</taxon>
        <taxon>rosids</taxon>
        <taxon>fabids</taxon>
        <taxon>Fabales</taxon>
        <taxon>Fabaceae</taxon>
        <taxon>Papilionoideae</taxon>
        <taxon>50 kb inversion clade</taxon>
        <taxon>genistoids sensu lato</taxon>
        <taxon>core genistoids</taxon>
        <taxon>Genisteae</taxon>
        <taxon>Lupinus</taxon>
    </lineage>
</organism>